<feature type="domain" description="Reverse transcriptase Ty1/copia-type" evidence="1">
    <location>
        <begin position="40"/>
        <end position="150"/>
    </location>
</feature>
<evidence type="ECO:0000313" key="3">
    <source>
        <dbReference type="Proteomes" id="UP000037035"/>
    </source>
</evidence>
<evidence type="ECO:0000313" key="2">
    <source>
        <dbReference type="EMBL" id="KNZ49395.1"/>
    </source>
</evidence>
<protein>
    <recommendedName>
        <fullName evidence="1">Reverse transcriptase Ty1/copia-type domain-containing protein</fullName>
    </recommendedName>
</protein>
<organism evidence="2 3">
    <name type="scientific">Puccinia sorghi</name>
    <dbReference type="NCBI Taxonomy" id="27349"/>
    <lineage>
        <taxon>Eukaryota</taxon>
        <taxon>Fungi</taxon>
        <taxon>Dikarya</taxon>
        <taxon>Basidiomycota</taxon>
        <taxon>Pucciniomycotina</taxon>
        <taxon>Pucciniomycetes</taxon>
        <taxon>Pucciniales</taxon>
        <taxon>Pucciniaceae</taxon>
        <taxon>Puccinia</taxon>
    </lineage>
</organism>
<dbReference type="AlphaFoldDB" id="A0A0L6UNK8"/>
<evidence type="ECO:0000259" key="1">
    <source>
        <dbReference type="Pfam" id="PF07727"/>
    </source>
</evidence>
<reference evidence="2 3" key="1">
    <citation type="submission" date="2015-08" db="EMBL/GenBank/DDBJ databases">
        <title>Next Generation Sequencing and Analysis of the Genome of Puccinia sorghi L Schw, the Causal Agent of Maize Common Rust.</title>
        <authorList>
            <person name="Rochi L."/>
            <person name="Burguener G."/>
            <person name="Darino M."/>
            <person name="Turjanski A."/>
            <person name="Kreff E."/>
            <person name="Dieguez M.J."/>
            <person name="Sacco F."/>
        </authorList>
    </citation>
    <scope>NUCLEOTIDE SEQUENCE [LARGE SCALE GENOMIC DNA]</scope>
    <source>
        <strain evidence="2 3">RO10H11247</strain>
    </source>
</reference>
<name>A0A0L6UNK8_9BASI</name>
<dbReference type="InterPro" id="IPR013103">
    <property type="entry name" value="RVT_2"/>
</dbReference>
<dbReference type="VEuPathDB" id="FungiDB:VP01_5040g2"/>
<keyword evidence="3" id="KW-1185">Reference proteome</keyword>
<dbReference type="Proteomes" id="UP000037035">
    <property type="component" value="Unassembled WGS sequence"/>
</dbReference>
<dbReference type="OrthoDB" id="3344688at2759"/>
<comment type="caution">
    <text evidence="2">The sequence shown here is derived from an EMBL/GenBank/DDBJ whole genome shotgun (WGS) entry which is preliminary data.</text>
</comment>
<dbReference type="EMBL" id="LAVV01010210">
    <property type="protein sequence ID" value="KNZ49395.1"/>
    <property type="molecule type" value="Genomic_DNA"/>
</dbReference>
<accession>A0A0L6UNK8</accession>
<dbReference type="Pfam" id="PF07727">
    <property type="entry name" value="RVT_2"/>
    <property type="match status" value="1"/>
</dbReference>
<sequence>MLNLKILKAKTFGKISMMNPLLFLKRYGSSRQNHQLYLWTPKNWYDNLTNWFREIDYNQLTADLFLFIHKSKKSFIFFHVDDLVVIGDVKSFEEVFLSQFPNSSAHDPDNLLGMDLTYSSKEVTLLQRKLIEKGLELAGLLECFPVYTPLSVGIQLKEATESEKRILNYLACMTRPDLDPAVSIFSSFINAPGISHWKKVIHCWKYCCD</sequence>
<gene>
    <name evidence="2" type="ORF">VP01_5040g2</name>
</gene>
<proteinExistence type="predicted"/>